<keyword evidence="1" id="KW-0812">Transmembrane</keyword>
<proteinExistence type="predicted"/>
<evidence type="ECO:0008006" key="4">
    <source>
        <dbReference type="Google" id="ProtNLM"/>
    </source>
</evidence>
<dbReference type="EMBL" id="FWYB01000002">
    <property type="protein sequence ID" value="SMC73047.1"/>
    <property type="molecule type" value="Genomic_DNA"/>
</dbReference>
<evidence type="ECO:0000313" key="3">
    <source>
        <dbReference type="Proteomes" id="UP000192678"/>
    </source>
</evidence>
<dbReference type="OrthoDB" id="4960523at2"/>
<evidence type="ECO:0000256" key="1">
    <source>
        <dbReference type="SAM" id="Phobius"/>
    </source>
</evidence>
<sequence length="321" mass="36341">MGIDTLNGEYINTALADLENQRKEVSALKVKSYLCIGAGILTIVGGIISSVFAIAGLIIGIIIVITGLVLLTKTNAKFAEYRHRFKHDVILLVLKTIDESLEMDYTLGLSENEFISSQLFNKEPDRYRSEDQISGMTGKTTFSFSELHAEYKTVTQTKNGRQEHWHTILKGIVFYADFNKNFNGVTVVRPKDMGTALGAWISKSMPIFSSSGRTLVQLENPEFNNEFVTYSTDQVEARYILTPAMMERLNELNKRCSYTISMSFIGSCIFIAFPLSKDYFEPPVHKSLLTSNSLNEDTEIIRFMYGIIKDLDLNTRIWTKR</sequence>
<feature type="transmembrane region" description="Helical" evidence="1">
    <location>
        <begin position="256"/>
        <end position="275"/>
    </location>
</feature>
<keyword evidence="1" id="KW-1133">Transmembrane helix</keyword>
<dbReference type="RefSeq" id="WP_084288500.1">
    <property type="nucleotide sequence ID" value="NZ_FWYB01000002.1"/>
</dbReference>
<name>A0A1W2BJF2_9SPHI</name>
<reference evidence="2 3" key="1">
    <citation type="submission" date="2017-04" db="EMBL/GenBank/DDBJ databases">
        <authorList>
            <person name="Afonso C.L."/>
            <person name="Miller P.J."/>
            <person name="Scott M.A."/>
            <person name="Spackman E."/>
            <person name="Goraichik I."/>
            <person name="Dimitrov K.M."/>
            <person name="Suarez D.L."/>
            <person name="Swayne D.E."/>
        </authorList>
    </citation>
    <scope>NUCLEOTIDE SEQUENCE [LARGE SCALE GENOMIC DNA]</scope>
    <source>
        <strain evidence="2 3">DSM 19625</strain>
    </source>
</reference>
<dbReference type="InterPro" id="IPR021484">
    <property type="entry name" value="DUF3137"/>
</dbReference>
<feature type="transmembrane region" description="Helical" evidence="1">
    <location>
        <begin position="30"/>
        <end position="48"/>
    </location>
</feature>
<evidence type="ECO:0000313" key="2">
    <source>
        <dbReference type="EMBL" id="SMC73047.1"/>
    </source>
</evidence>
<dbReference type="Proteomes" id="UP000192678">
    <property type="component" value="Unassembled WGS sequence"/>
</dbReference>
<accession>A0A1W2BJF2</accession>
<keyword evidence="3" id="KW-1185">Reference proteome</keyword>
<organism evidence="2 3">
    <name type="scientific">Pedobacter nyackensis</name>
    <dbReference type="NCBI Taxonomy" id="475255"/>
    <lineage>
        <taxon>Bacteria</taxon>
        <taxon>Pseudomonadati</taxon>
        <taxon>Bacteroidota</taxon>
        <taxon>Sphingobacteriia</taxon>
        <taxon>Sphingobacteriales</taxon>
        <taxon>Sphingobacteriaceae</taxon>
        <taxon>Pedobacter</taxon>
    </lineage>
</organism>
<dbReference type="STRING" id="475255.SAMN04488101_102534"/>
<dbReference type="AlphaFoldDB" id="A0A1W2BJF2"/>
<feature type="transmembrane region" description="Helical" evidence="1">
    <location>
        <begin position="54"/>
        <end position="72"/>
    </location>
</feature>
<gene>
    <name evidence="2" type="ORF">SAMN04488101_102534</name>
</gene>
<protein>
    <recommendedName>
        <fullName evidence="4">DUF3137 domain-containing protein</fullName>
    </recommendedName>
</protein>
<dbReference type="Pfam" id="PF11335">
    <property type="entry name" value="DUF3137"/>
    <property type="match status" value="1"/>
</dbReference>
<keyword evidence="1" id="KW-0472">Membrane</keyword>